<protein>
    <submittedName>
        <fullName evidence="1">Uncharacterized protein</fullName>
    </submittedName>
</protein>
<gene>
    <name evidence="1" type="ORF">FSB75_12505</name>
</gene>
<reference evidence="1 2" key="1">
    <citation type="journal article" date="2015" name="Int. J. Syst. Evol. Microbiol.">
        <title>Flavisolibacter ginsenosidimutans sp. nov., with ginsenoside-converting activity isolated from soil used for cultivating ginseng.</title>
        <authorList>
            <person name="Zhao Y."/>
            <person name="Liu Q."/>
            <person name="Kang M.S."/>
            <person name="Jin F."/>
            <person name="Yu H."/>
            <person name="Im W.T."/>
        </authorList>
    </citation>
    <scope>NUCLEOTIDE SEQUENCE [LARGE SCALE GENOMIC DNA]</scope>
    <source>
        <strain evidence="1 2">Gsoil 636</strain>
    </source>
</reference>
<proteinExistence type="predicted"/>
<sequence length="67" mass="7963">MTTLLPYRIVIYPKDIMNITGRKERTAQKLLAKIRKELNKPVGSFISIEEFCRYTGLKEERIQMFLK</sequence>
<dbReference type="KEGG" id="fgg:FSB75_12505"/>
<dbReference type="OrthoDB" id="711499at2"/>
<dbReference type="RefSeq" id="WP_146787900.1">
    <property type="nucleotide sequence ID" value="NZ_BAABIO010000003.1"/>
</dbReference>
<evidence type="ECO:0000313" key="1">
    <source>
        <dbReference type="EMBL" id="QEC56682.1"/>
    </source>
</evidence>
<organism evidence="1 2">
    <name type="scientific">Flavisolibacter ginsenosidimutans</name>
    <dbReference type="NCBI Taxonomy" id="661481"/>
    <lineage>
        <taxon>Bacteria</taxon>
        <taxon>Pseudomonadati</taxon>
        <taxon>Bacteroidota</taxon>
        <taxon>Chitinophagia</taxon>
        <taxon>Chitinophagales</taxon>
        <taxon>Chitinophagaceae</taxon>
        <taxon>Flavisolibacter</taxon>
    </lineage>
</organism>
<keyword evidence="2" id="KW-1185">Reference proteome</keyword>
<evidence type="ECO:0000313" key="2">
    <source>
        <dbReference type="Proteomes" id="UP000321204"/>
    </source>
</evidence>
<dbReference type="EMBL" id="CP042433">
    <property type="protein sequence ID" value="QEC56682.1"/>
    <property type="molecule type" value="Genomic_DNA"/>
</dbReference>
<accession>A0A5B8UJV7</accession>
<name>A0A5B8UJV7_9BACT</name>
<dbReference type="AlphaFoldDB" id="A0A5B8UJV7"/>
<dbReference type="Proteomes" id="UP000321204">
    <property type="component" value="Chromosome"/>
</dbReference>